<dbReference type="PANTHER" id="PTHR10745:SF0">
    <property type="entry name" value="GLYCINE--TRNA LIGASE"/>
    <property type="match status" value="1"/>
</dbReference>
<keyword evidence="6 15" id="KW-0436">Ligase</keyword>
<dbReference type="Pfam" id="PF03129">
    <property type="entry name" value="HGTP_anticodon"/>
    <property type="match status" value="1"/>
</dbReference>
<dbReference type="PRINTS" id="PR01043">
    <property type="entry name" value="TRNASYNTHGLY"/>
</dbReference>
<dbReference type="InterPro" id="IPR045864">
    <property type="entry name" value="aa-tRNA-synth_II/BPL/LPL"/>
</dbReference>
<dbReference type="Gene3D" id="3.30.720.200">
    <property type="match status" value="1"/>
</dbReference>
<organism evidence="15 16">
    <name type="scientific">Ceratocystis fimbriata f. sp. platani</name>
    <dbReference type="NCBI Taxonomy" id="88771"/>
    <lineage>
        <taxon>Eukaryota</taxon>
        <taxon>Fungi</taxon>
        <taxon>Dikarya</taxon>
        <taxon>Ascomycota</taxon>
        <taxon>Pezizomycotina</taxon>
        <taxon>Sordariomycetes</taxon>
        <taxon>Hypocreomycetidae</taxon>
        <taxon>Microascales</taxon>
        <taxon>Ceratocystidaceae</taxon>
        <taxon>Ceratocystis</taxon>
    </lineage>
</organism>
<dbReference type="GO" id="GO:0005524">
    <property type="term" value="F:ATP binding"/>
    <property type="evidence" value="ECO:0007669"/>
    <property type="project" value="UniProtKB-KW"/>
</dbReference>
<reference evidence="15 16" key="1">
    <citation type="submission" date="2015-04" db="EMBL/GenBank/DDBJ databases">
        <title>Genome sequence of Ceratocystis platani, a major pathogen of plane trees.</title>
        <authorList>
            <person name="Belbahri L."/>
        </authorList>
    </citation>
    <scope>NUCLEOTIDE SEQUENCE [LARGE SCALE GENOMIC DNA]</scope>
    <source>
        <strain evidence="15 16">CFO</strain>
    </source>
</reference>
<comment type="subcellular location">
    <subcellularLocation>
        <location evidence="1">Cytoplasm</location>
    </subcellularLocation>
</comment>
<dbReference type="InterPro" id="IPR002315">
    <property type="entry name" value="tRNA-synt_gly"/>
</dbReference>
<gene>
    <name evidence="15" type="primary">GRS1</name>
    <name evidence="15" type="ORF">CFO_g221</name>
</gene>
<evidence type="ECO:0000256" key="6">
    <source>
        <dbReference type="ARBA" id="ARBA00022598"/>
    </source>
</evidence>
<dbReference type="GO" id="GO:0005739">
    <property type="term" value="C:mitochondrion"/>
    <property type="evidence" value="ECO:0007669"/>
    <property type="project" value="TreeGrafter"/>
</dbReference>
<keyword evidence="9" id="KW-0067">ATP-binding</keyword>
<dbReference type="AlphaFoldDB" id="A0A0F8B8Q5"/>
<feature type="domain" description="Aminoacyl-transfer RNA synthetases class-II family profile" evidence="14">
    <location>
        <begin position="215"/>
        <end position="548"/>
    </location>
</feature>
<evidence type="ECO:0000256" key="11">
    <source>
        <dbReference type="ARBA" id="ARBA00023146"/>
    </source>
</evidence>
<comment type="catalytic activity">
    <reaction evidence="13">
        <text>2 ATP + H(+) = P(1),P(4)-bis(5'-adenosyl) tetraphosphate + diphosphate</text>
        <dbReference type="Rhea" id="RHEA:34935"/>
        <dbReference type="ChEBI" id="CHEBI:15378"/>
        <dbReference type="ChEBI" id="CHEBI:30616"/>
        <dbReference type="ChEBI" id="CHEBI:33019"/>
        <dbReference type="ChEBI" id="CHEBI:58141"/>
    </reaction>
</comment>
<proteinExistence type="inferred from homology"/>
<dbReference type="FunFam" id="3.30.930.10:FF:000158">
    <property type="entry name" value="Glycyl-tRNA synthetase"/>
    <property type="match status" value="1"/>
</dbReference>
<evidence type="ECO:0000256" key="13">
    <source>
        <dbReference type="ARBA" id="ARBA00051967"/>
    </source>
</evidence>
<dbReference type="Proteomes" id="UP000034841">
    <property type="component" value="Unassembled WGS sequence"/>
</dbReference>
<dbReference type="FunFam" id="3.30.930.10:FF:000010">
    <property type="entry name" value="Glycyl-tRNA synthetase 1"/>
    <property type="match status" value="1"/>
</dbReference>
<dbReference type="PROSITE" id="PS50862">
    <property type="entry name" value="AA_TRNA_LIGASE_II"/>
    <property type="match status" value="1"/>
</dbReference>
<dbReference type="SUPFAM" id="SSF52954">
    <property type="entry name" value="Class II aaRS ABD-related"/>
    <property type="match status" value="1"/>
</dbReference>
<evidence type="ECO:0000256" key="5">
    <source>
        <dbReference type="ARBA" id="ARBA00022490"/>
    </source>
</evidence>
<comment type="caution">
    <text evidence="15">The sequence shown here is derived from an EMBL/GenBank/DDBJ whole genome shotgun (WGS) entry which is preliminary data.</text>
</comment>
<dbReference type="EC" id="6.1.1.14" evidence="4"/>
<keyword evidence="8" id="KW-0547">Nucleotide-binding</keyword>
<sequence length="657" mass="73463">MAANTTTLKGQPLDRPALDALLRRRMFYTPGFEIYGGSAGLFDMGPPGVTLQDNIISLWKKHFINEEAMLEVDTTVLTPYDVLKASGHCDKFTDWMCKDPKNGELLRADHWVKDTLKARLNANKLARGETVTEEEDPKKKKKAGKVAAQKLTDDVVKEYEEILARLDNYTGAELGELIVKHDMKNPATGVIPGEPKQFNLMFQTQIGPNSANVGFLRPETAQGQFLNFSKLLEFNNNSMPFASACVGRSYRNEISPRGGLLRVREFLMAEIEHFVDPESGKKHARFAEVADTELVLLDRHTQQDGKTDVRKVKIGEAVSSGLVNNETLGYYLVRINKFMEKIGVDMSKLRFRQHMANEMAHYAADCWDCELLTSSGWVECVGCADRAAYDLEAHAKRTGSPLTVRERLETPIEEEKWEVEPNRKVFGPLFKKDAKTVENHLISLSQEELAALSKQLAEEKKITITVPGLADASTIGAEALKIELKKNTIHTREYFPHVIEPSFGIGRIMYSLIEHSYWTRAADDGGDEARGVLSFPPIVAPTKVLVVPLSNNPDFKPLTDKICRKLTSQGIWVRTDISGATIGKRYSRNDELGTPLGITIDFQSTSDNTVTLRDRDSMTQVRGDEDAIIDAVRSLVTGQKTWADIEKELPKFDGQKA</sequence>
<dbReference type="GO" id="GO:0141192">
    <property type="term" value="F:ATP:ATP adenylyltransferase activity"/>
    <property type="evidence" value="ECO:0007669"/>
    <property type="project" value="RHEA"/>
</dbReference>
<evidence type="ECO:0000256" key="2">
    <source>
        <dbReference type="ARBA" id="ARBA00008226"/>
    </source>
</evidence>
<protein>
    <recommendedName>
        <fullName evidence="4">glycine--tRNA ligase</fullName>
        <ecNumber evidence="4">6.1.1.14</ecNumber>
    </recommendedName>
    <alternativeName>
        <fullName evidence="12">Diadenosine tetraphosphate synthetase</fullName>
    </alternativeName>
</protein>
<dbReference type="GO" id="GO:0070150">
    <property type="term" value="P:mitochondrial glycyl-tRNA aminoacylation"/>
    <property type="evidence" value="ECO:0007669"/>
    <property type="project" value="TreeGrafter"/>
</dbReference>
<dbReference type="InterPro" id="IPR004154">
    <property type="entry name" value="Anticodon-bd"/>
</dbReference>
<evidence type="ECO:0000256" key="1">
    <source>
        <dbReference type="ARBA" id="ARBA00004496"/>
    </source>
</evidence>
<dbReference type="Gene3D" id="3.40.50.800">
    <property type="entry name" value="Anticodon-binding domain"/>
    <property type="match status" value="1"/>
</dbReference>
<keyword evidence="16" id="KW-1185">Reference proteome</keyword>
<evidence type="ECO:0000256" key="7">
    <source>
        <dbReference type="ARBA" id="ARBA00022679"/>
    </source>
</evidence>
<evidence type="ECO:0000256" key="4">
    <source>
        <dbReference type="ARBA" id="ARBA00012829"/>
    </source>
</evidence>
<evidence type="ECO:0000313" key="16">
    <source>
        <dbReference type="Proteomes" id="UP000034841"/>
    </source>
</evidence>
<dbReference type="InterPro" id="IPR006195">
    <property type="entry name" value="aa-tRNA-synth_II"/>
</dbReference>
<dbReference type="InterPro" id="IPR033731">
    <property type="entry name" value="GlyRS-like_core"/>
</dbReference>
<comment type="subunit">
    <text evidence="3">Homodimer.</text>
</comment>
<keyword evidence="5" id="KW-0963">Cytoplasm</keyword>
<dbReference type="FunFam" id="3.40.50.800:FF:000004">
    <property type="entry name" value="Glycine--tRNA ligase 2"/>
    <property type="match status" value="1"/>
</dbReference>
<accession>A0A0F8B8Q5</accession>
<comment type="similarity">
    <text evidence="2">Belongs to the class-II aminoacyl-tRNA synthetase family.</text>
</comment>
<evidence type="ECO:0000256" key="10">
    <source>
        <dbReference type="ARBA" id="ARBA00022917"/>
    </source>
</evidence>
<evidence type="ECO:0000259" key="14">
    <source>
        <dbReference type="PROSITE" id="PS50862"/>
    </source>
</evidence>
<dbReference type="GO" id="GO:0004820">
    <property type="term" value="F:glycine-tRNA ligase activity"/>
    <property type="evidence" value="ECO:0007669"/>
    <property type="project" value="UniProtKB-EC"/>
</dbReference>
<dbReference type="SUPFAM" id="SSF55681">
    <property type="entry name" value="Class II aaRS and biotin synthetases"/>
    <property type="match status" value="1"/>
</dbReference>
<evidence type="ECO:0000256" key="3">
    <source>
        <dbReference type="ARBA" id="ARBA00011738"/>
    </source>
</evidence>
<dbReference type="NCBIfam" id="TIGR00389">
    <property type="entry name" value="glyS_dimeric"/>
    <property type="match status" value="1"/>
</dbReference>
<keyword evidence="7" id="KW-0808">Transferase</keyword>
<dbReference type="OrthoDB" id="57698at2759"/>
<name>A0A0F8B8Q5_CERFI</name>
<dbReference type="Gene3D" id="3.30.930.10">
    <property type="entry name" value="Bira Bifunctional Protein, Domain 2"/>
    <property type="match status" value="1"/>
</dbReference>
<dbReference type="InterPro" id="IPR027031">
    <property type="entry name" value="Gly-tRNA_synthase/POLG2"/>
</dbReference>
<keyword evidence="10" id="KW-0648">Protein biosynthesis</keyword>
<dbReference type="CDD" id="cd00858">
    <property type="entry name" value="GlyRS_anticodon"/>
    <property type="match status" value="1"/>
</dbReference>
<dbReference type="FunFam" id="3.30.720.200:FF:000001">
    <property type="entry name" value="Glycine--tRNA ligase 2"/>
    <property type="match status" value="1"/>
</dbReference>
<evidence type="ECO:0000313" key="15">
    <source>
        <dbReference type="EMBL" id="KKF97385.1"/>
    </source>
</evidence>
<evidence type="ECO:0000256" key="8">
    <source>
        <dbReference type="ARBA" id="ARBA00022741"/>
    </source>
</evidence>
<dbReference type="InterPro" id="IPR036621">
    <property type="entry name" value="Anticodon-bd_dom_sf"/>
</dbReference>
<evidence type="ECO:0000256" key="9">
    <source>
        <dbReference type="ARBA" id="ARBA00022840"/>
    </source>
</evidence>
<dbReference type="Gene3D" id="3.30.40.230">
    <property type="match status" value="1"/>
</dbReference>
<keyword evidence="11" id="KW-0030">Aminoacyl-tRNA synthetase</keyword>
<dbReference type="NCBIfam" id="NF003211">
    <property type="entry name" value="PRK04173.1"/>
    <property type="match status" value="1"/>
</dbReference>
<dbReference type="EMBL" id="LBBL01000008">
    <property type="protein sequence ID" value="KKF97385.1"/>
    <property type="molecule type" value="Genomic_DNA"/>
</dbReference>
<dbReference type="CDD" id="cd00774">
    <property type="entry name" value="GlyRS-like_core"/>
    <property type="match status" value="1"/>
</dbReference>
<evidence type="ECO:0000256" key="12">
    <source>
        <dbReference type="ARBA" id="ARBA00030057"/>
    </source>
</evidence>
<dbReference type="PANTHER" id="PTHR10745">
    <property type="entry name" value="GLYCYL-TRNA SYNTHETASE/DNA POLYMERASE SUBUNIT GAMMA-2"/>
    <property type="match status" value="1"/>
</dbReference>